<feature type="domain" description="YheO-like" evidence="1">
    <location>
        <begin position="8"/>
        <end position="117"/>
    </location>
</feature>
<accession>A0A926EV15</accession>
<dbReference type="AlphaFoldDB" id="A0A926EV15"/>
<dbReference type="Pfam" id="PF13309">
    <property type="entry name" value="HTH_22"/>
    <property type="match status" value="1"/>
</dbReference>
<dbReference type="InterPro" id="IPR039445">
    <property type="entry name" value="DauR-like_HTH"/>
</dbReference>
<dbReference type="EMBL" id="JACRTK010000001">
    <property type="protein sequence ID" value="MBC8590373.1"/>
    <property type="molecule type" value="Genomic_DNA"/>
</dbReference>
<keyword evidence="4" id="KW-1185">Reference proteome</keyword>
<proteinExistence type="predicted"/>
<dbReference type="PANTHER" id="PTHR35568">
    <property type="entry name" value="TRANSCRIPTIONAL REGULATOR DAUR"/>
    <property type="match status" value="1"/>
</dbReference>
<dbReference type="PANTHER" id="PTHR35568:SF1">
    <property type="entry name" value="TRANSCRIPTIONAL REGULATOR DAUR"/>
    <property type="match status" value="1"/>
</dbReference>
<feature type="domain" description="Transcriptional regulator DauR-like HTH" evidence="2">
    <location>
        <begin position="155"/>
        <end position="215"/>
    </location>
</feature>
<protein>
    <submittedName>
        <fullName evidence="3">PAS domain-containing protein</fullName>
    </submittedName>
</protein>
<evidence type="ECO:0000259" key="2">
    <source>
        <dbReference type="Pfam" id="PF13309"/>
    </source>
</evidence>
<evidence type="ECO:0000313" key="4">
    <source>
        <dbReference type="Proteomes" id="UP000601522"/>
    </source>
</evidence>
<name>A0A926EV15_9FIRM</name>
<evidence type="ECO:0000313" key="3">
    <source>
        <dbReference type="EMBL" id="MBC8590373.1"/>
    </source>
</evidence>
<dbReference type="Pfam" id="PF08348">
    <property type="entry name" value="PAS_6"/>
    <property type="match status" value="1"/>
</dbReference>
<gene>
    <name evidence="3" type="ORF">H8689_04365</name>
</gene>
<organism evidence="3 4">
    <name type="scientific">Wansuia hejianensis</name>
    <dbReference type="NCBI Taxonomy" id="2763667"/>
    <lineage>
        <taxon>Bacteria</taxon>
        <taxon>Bacillati</taxon>
        <taxon>Bacillota</taxon>
        <taxon>Clostridia</taxon>
        <taxon>Lachnospirales</taxon>
        <taxon>Lachnospiraceae</taxon>
        <taxon>Wansuia</taxon>
    </lineage>
</organism>
<dbReference type="InterPro" id="IPR013559">
    <property type="entry name" value="YheO"/>
</dbReference>
<dbReference type="Proteomes" id="UP000601522">
    <property type="component" value="Unassembled WGS sequence"/>
</dbReference>
<sequence length="221" mass="25373">MDETTKKKYILLAEFLHKTLGSEYEIILHDFEDEKHSIIFLANEHISGRSKENPFTDSTFDFIRDKTAIDNDYAISHKGITQNNKVIRSSSLFIKDDNNKLIGMLCINFDGSKYVNLAKNILQLTNMENASIENERLHHYDFIDNTPNDIIEVAENLLDDALDYSDIPVGRLNQEEKIDIVRKLNNKGVFRLKGAVTEVAEKLGVSEATLYRYIRIASKDK</sequence>
<comment type="caution">
    <text evidence="3">The sequence shown here is derived from an EMBL/GenBank/DDBJ whole genome shotgun (WGS) entry which is preliminary data.</text>
</comment>
<evidence type="ECO:0000259" key="1">
    <source>
        <dbReference type="Pfam" id="PF08348"/>
    </source>
</evidence>
<dbReference type="InterPro" id="IPR039446">
    <property type="entry name" value="DauR-like"/>
</dbReference>
<reference evidence="3 4" key="1">
    <citation type="submission" date="2020-08" db="EMBL/GenBank/DDBJ databases">
        <title>Genome public.</title>
        <authorList>
            <person name="Liu C."/>
            <person name="Sun Q."/>
        </authorList>
    </citation>
    <scope>NUCLEOTIDE SEQUENCE [LARGE SCALE GENOMIC DNA]</scope>
    <source>
        <strain evidence="3 4">NSJ-26</strain>
    </source>
</reference>
<dbReference type="RefSeq" id="WP_249323190.1">
    <property type="nucleotide sequence ID" value="NZ_JACRTK010000001.1"/>
</dbReference>